<dbReference type="InterPro" id="IPR036388">
    <property type="entry name" value="WH-like_DNA-bd_sf"/>
</dbReference>
<dbReference type="OrthoDB" id="391755at2"/>
<feature type="region of interest" description="Disordered" evidence="4">
    <location>
        <begin position="1"/>
        <end position="22"/>
    </location>
</feature>
<name>A0A372M097_9ACTN</name>
<gene>
    <name evidence="6" type="ORF">DY218_22975</name>
</gene>
<evidence type="ECO:0000256" key="1">
    <source>
        <dbReference type="ARBA" id="ARBA00023015"/>
    </source>
</evidence>
<keyword evidence="7" id="KW-1185">Reference proteome</keyword>
<dbReference type="InterPro" id="IPR039422">
    <property type="entry name" value="MarR/SlyA-like"/>
</dbReference>
<evidence type="ECO:0000256" key="4">
    <source>
        <dbReference type="SAM" id="MobiDB-lite"/>
    </source>
</evidence>
<evidence type="ECO:0000313" key="7">
    <source>
        <dbReference type="Proteomes" id="UP000263094"/>
    </source>
</evidence>
<dbReference type="GO" id="GO:0006950">
    <property type="term" value="P:response to stress"/>
    <property type="evidence" value="ECO:0007669"/>
    <property type="project" value="TreeGrafter"/>
</dbReference>
<feature type="domain" description="HTH marR-type" evidence="5">
    <location>
        <begin position="34"/>
        <end position="166"/>
    </location>
</feature>
<evidence type="ECO:0000256" key="3">
    <source>
        <dbReference type="ARBA" id="ARBA00023163"/>
    </source>
</evidence>
<dbReference type="SMART" id="SM00347">
    <property type="entry name" value="HTH_MARR"/>
    <property type="match status" value="1"/>
</dbReference>
<evidence type="ECO:0000256" key="2">
    <source>
        <dbReference type="ARBA" id="ARBA00023125"/>
    </source>
</evidence>
<dbReference type="PRINTS" id="PR00598">
    <property type="entry name" value="HTHMARR"/>
</dbReference>
<protein>
    <submittedName>
        <fullName evidence="6">MarR family transcriptional regulator</fullName>
    </submittedName>
</protein>
<keyword evidence="2" id="KW-0238">DNA-binding</keyword>
<dbReference type="PANTHER" id="PTHR33164">
    <property type="entry name" value="TRANSCRIPTIONAL REGULATOR, MARR FAMILY"/>
    <property type="match status" value="1"/>
</dbReference>
<dbReference type="GO" id="GO:0003677">
    <property type="term" value="F:DNA binding"/>
    <property type="evidence" value="ECO:0007669"/>
    <property type="project" value="UniProtKB-KW"/>
</dbReference>
<evidence type="ECO:0000313" key="6">
    <source>
        <dbReference type="EMBL" id="RFU84328.1"/>
    </source>
</evidence>
<dbReference type="AlphaFoldDB" id="A0A372M097"/>
<comment type="caution">
    <text evidence="6">The sequence shown here is derived from an EMBL/GenBank/DDBJ whole genome shotgun (WGS) entry which is preliminary data.</text>
</comment>
<dbReference type="Gene3D" id="1.10.10.10">
    <property type="entry name" value="Winged helix-like DNA-binding domain superfamily/Winged helix DNA-binding domain"/>
    <property type="match status" value="1"/>
</dbReference>
<dbReference type="PROSITE" id="PS50995">
    <property type="entry name" value="HTH_MARR_2"/>
    <property type="match status" value="1"/>
</dbReference>
<organism evidence="6 7">
    <name type="scientific">Streptomyces triticagri</name>
    <dbReference type="NCBI Taxonomy" id="2293568"/>
    <lineage>
        <taxon>Bacteria</taxon>
        <taxon>Bacillati</taxon>
        <taxon>Actinomycetota</taxon>
        <taxon>Actinomycetes</taxon>
        <taxon>Kitasatosporales</taxon>
        <taxon>Streptomycetaceae</taxon>
        <taxon>Streptomyces</taxon>
    </lineage>
</organism>
<keyword evidence="3" id="KW-0804">Transcription</keyword>
<proteinExistence type="predicted"/>
<dbReference type="Pfam" id="PF12802">
    <property type="entry name" value="MarR_2"/>
    <property type="match status" value="1"/>
</dbReference>
<dbReference type="Proteomes" id="UP000263094">
    <property type="component" value="Unassembled WGS sequence"/>
</dbReference>
<keyword evidence="1" id="KW-0805">Transcription regulation</keyword>
<dbReference type="RefSeq" id="WP_128558013.1">
    <property type="nucleotide sequence ID" value="NZ_QUAK01000121.1"/>
</dbReference>
<feature type="compositionally biased region" description="Basic and acidic residues" evidence="4">
    <location>
        <begin position="9"/>
        <end position="21"/>
    </location>
</feature>
<dbReference type="InterPro" id="IPR000835">
    <property type="entry name" value="HTH_MarR-typ"/>
</dbReference>
<dbReference type="EMBL" id="QUAK01000121">
    <property type="protein sequence ID" value="RFU84328.1"/>
    <property type="molecule type" value="Genomic_DNA"/>
</dbReference>
<dbReference type="InterPro" id="IPR036390">
    <property type="entry name" value="WH_DNA-bd_sf"/>
</dbReference>
<dbReference type="PANTHER" id="PTHR33164:SF64">
    <property type="entry name" value="TRANSCRIPTIONAL REGULATOR SLYA"/>
    <property type="match status" value="1"/>
</dbReference>
<accession>A0A372M097</accession>
<evidence type="ECO:0000259" key="5">
    <source>
        <dbReference type="PROSITE" id="PS50995"/>
    </source>
</evidence>
<dbReference type="GO" id="GO:0003700">
    <property type="term" value="F:DNA-binding transcription factor activity"/>
    <property type="evidence" value="ECO:0007669"/>
    <property type="project" value="InterPro"/>
</dbReference>
<sequence>MPPTNTDRASTDRASADRTDTGRTSADYFRQLAAERPDIALCRASTAVARAADAQAQALGIGVGRHLVLKMLAEVGPCSQRVLSDQLRIDRTVMVGLCDSLEEAGHVRRERHATDRRAYAVTLTDTGRQLLDRAEAAVPEFLDSTFGALGPAERKQLATLLGKLLHSTSRP</sequence>
<reference evidence="6 7" key="1">
    <citation type="submission" date="2018-08" db="EMBL/GenBank/DDBJ databases">
        <title>Isolation, diversity and antifungal activity of Actinobacteria from wheat.</title>
        <authorList>
            <person name="Han C."/>
        </authorList>
    </citation>
    <scope>NUCLEOTIDE SEQUENCE [LARGE SCALE GENOMIC DNA]</scope>
    <source>
        <strain evidence="6 7">NEAU-YY421</strain>
    </source>
</reference>
<dbReference type="SUPFAM" id="SSF46785">
    <property type="entry name" value="Winged helix' DNA-binding domain"/>
    <property type="match status" value="1"/>
</dbReference>